<gene>
    <name evidence="2" type="ORF">CC80DRAFT_90873</name>
</gene>
<dbReference type="Proteomes" id="UP000800035">
    <property type="component" value="Unassembled WGS sequence"/>
</dbReference>
<evidence type="ECO:0000256" key="1">
    <source>
        <dbReference type="SAM" id="Phobius"/>
    </source>
</evidence>
<dbReference type="AlphaFoldDB" id="A0A6A5TX19"/>
<name>A0A6A5TX19_9PLEO</name>
<keyword evidence="1" id="KW-0812">Transmembrane</keyword>
<keyword evidence="1" id="KW-0472">Membrane</keyword>
<reference evidence="2" key="1">
    <citation type="journal article" date="2020" name="Stud. Mycol.">
        <title>101 Dothideomycetes genomes: a test case for predicting lifestyles and emergence of pathogens.</title>
        <authorList>
            <person name="Haridas S."/>
            <person name="Albert R."/>
            <person name="Binder M."/>
            <person name="Bloem J."/>
            <person name="Labutti K."/>
            <person name="Salamov A."/>
            <person name="Andreopoulos B."/>
            <person name="Baker S."/>
            <person name="Barry K."/>
            <person name="Bills G."/>
            <person name="Bluhm B."/>
            <person name="Cannon C."/>
            <person name="Castanera R."/>
            <person name="Culley D."/>
            <person name="Daum C."/>
            <person name="Ezra D."/>
            <person name="Gonzalez J."/>
            <person name="Henrissat B."/>
            <person name="Kuo A."/>
            <person name="Liang C."/>
            <person name="Lipzen A."/>
            <person name="Lutzoni F."/>
            <person name="Magnuson J."/>
            <person name="Mondo S."/>
            <person name="Nolan M."/>
            <person name="Ohm R."/>
            <person name="Pangilinan J."/>
            <person name="Park H.-J."/>
            <person name="Ramirez L."/>
            <person name="Alfaro M."/>
            <person name="Sun H."/>
            <person name="Tritt A."/>
            <person name="Yoshinaga Y."/>
            <person name="Zwiers L.-H."/>
            <person name="Turgeon B."/>
            <person name="Goodwin S."/>
            <person name="Spatafora J."/>
            <person name="Crous P."/>
            <person name="Grigoriev I."/>
        </authorList>
    </citation>
    <scope>NUCLEOTIDE SEQUENCE</scope>
    <source>
        <strain evidence="2">CBS 675.92</strain>
    </source>
</reference>
<organism evidence="2 3">
    <name type="scientific">Byssothecium circinans</name>
    <dbReference type="NCBI Taxonomy" id="147558"/>
    <lineage>
        <taxon>Eukaryota</taxon>
        <taxon>Fungi</taxon>
        <taxon>Dikarya</taxon>
        <taxon>Ascomycota</taxon>
        <taxon>Pezizomycotina</taxon>
        <taxon>Dothideomycetes</taxon>
        <taxon>Pleosporomycetidae</taxon>
        <taxon>Pleosporales</taxon>
        <taxon>Massarineae</taxon>
        <taxon>Massarinaceae</taxon>
        <taxon>Byssothecium</taxon>
    </lineage>
</organism>
<evidence type="ECO:0000313" key="2">
    <source>
        <dbReference type="EMBL" id="KAF1955246.1"/>
    </source>
</evidence>
<sequence length="100" mass="11337">MTTHTHTHTPTSCFLMNSVSETIGSPHSLFILSLCYTLLHRGGVFLHSLRLYEEKRVETLEGCIIGVWPILPWGVFPLSFIYLTCRLKDMQHCDGPCMVA</sequence>
<feature type="transmembrane region" description="Helical" evidence="1">
    <location>
        <begin position="64"/>
        <end position="83"/>
    </location>
</feature>
<proteinExistence type="predicted"/>
<protein>
    <submittedName>
        <fullName evidence="2">Uncharacterized protein</fullName>
    </submittedName>
</protein>
<keyword evidence="1" id="KW-1133">Transmembrane helix</keyword>
<keyword evidence="3" id="KW-1185">Reference proteome</keyword>
<evidence type="ECO:0000313" key="3">
    <source>
        <dbReference type="Proteomes" id="UP000800035"/>
    </source>
</evidence>
<accession>A0A6A5TX19</accession>
<dbReference type="EMBL" id="ML976995">
    <property type="protein sequence ID" value="KAF1955246.1"/>
    <property type="molecule type" value="Genomic_DNA"/>
</dbReference>